<feature type="compositionally biased region" description="Pro residues" evidence="8">
    <location>
        <begin position="203"/>
        <end position="214"/>
    </location>
</feature>
<keyword evidence="5" id="KW-0460">Magnesium</keyword>
<comment type="caution">
    <text evidence="10">The sequence shown here is derived from an EMBL/GenBank/DDBJ whole genome shotgun (WGS) entry which is preliminary data.</text>
</comment>
<feature type="region of interest" description="Disordered" evidence="8">
    <location>
        <begin position="200"/>
        <end position="238"/>
    </location>
</feature>
<keyword evidence="1" id="KW-0540">Nuclease</keyword>
<evidence type="ECO:0000256" key="3">
    <source>
        <dbReference type="ARBA" id="ARBA00022801"/>
    </source>
</evidence>
<dbReference type="PANTHER" id="PTHR13620">
    <property type="entry name" value="3-5 EXONUCLEASE"/>
    <property type="match status" value="1"/>
</dbReference>
<dbReference type="InterPro" id="IPR051132">
    <property type="entry name" value="3-5_Exonuclease_domain"/>
</dbReference>
<keyword evidence="3 10" id="KW-0378">Hydrolase</keyword>
<sequence>MPRLKPPTKEESQLLPAFAALPDDAIYVPHTAAELEAARTTLLQQTALGFDTESKPLFHTHQVDTGPHVVQLATPDAAWILQLCHAQALDLAREIISSPRIAKVGFGLDNDKSTLPKRLGVALANVVDLDRVFKRHGYGASTGVRAAVALVLGQNFHKSKKQSTSNWALPQLSPAQIRYAANDAHGPAMVFAALPAWEAMQPTPAPPRPAPQPHPKTANTAHQRHKAALFNAPAPREK</sequence>
<gene>
    <name evidence="10" type="ORF">ACBP88_11295</name>
</gene>
<feature type="domain" description="3'-5' exonuclease" evidence="9">
    <location>
        <begin position="30"/>
        <end position="186"/>
    </location>
</feature>
<dbReference type="Proteomes" id="UP001567350">
    <property type="component" value="Unassembled WGS sequence"/>
</dbReference>
<dbReference type="InterPro" id="IPR002562">
    <property type="entry name" value="3'-5'_exonuclease_dom"/>
</dbReference>
<evidence type="ECO:0000256" key="7">
    <source>
        <dbReference type="ARBA" id="ARBA00042761"/>
    </source>
</evidence>
<keyword evidence="11" id="KW-1185">Reference proteome</keyword>
<evidence type="ECO:0000259" key="9">
    <source>
        <dbReference type="Pfam" id="PF01612"/>
    </source>
</evidence>
<dbReference type="InterPro" id="IPR036397">
    <property type="entry name" value="RNaseH_sf"/>
</dbReference>
<evidence type="ECO:0000256" key="4">
    <source>
        <dbReference type="ARBA" id="ARBA00022839"/>
    </source>
</evidence>
<name>A0ABV4IHU6_9BURK</name>
<evidence type="ECO:0000256" key="2">
    <source>
        <dbReference type="ARBA" id="ARBA00022723"/>
    </source>
</evidence>
<proteinExistence type="predicted"/>
<evidence type="ECO:0000313" key="10">
    <source>
        <dbReference type="EMBL" id="MEZ2740022.1"/>
    </source>
</evidence>
<dbReference type="InterPro" id="IPR012337">
    <property type="entry name" value="RNaseH-like_sf"/>
</dbReference>
<evidence type="ECO:0000313" key="11">
    <source>
        <dbReference type="Proteomes" id="UP001567350"/>
    </source>
</evidence>
<evidence type="ECO:0000256" key="6">
    <source>
        <dbReference type="ARBA" id="ARBA00040531"/>
    </source>
</evidence>
<dbReference type="RefSeq" id="WP_370892684.1">
    <property type="nucleotide sequence ID" value="NZ_JBGJLR010000012.1"/>
</dbReference>
<reference evidence="10 11" key="1">
    <citation type="submission" date="2024-08" db="EMBL/GenBank/DDBJ databases">
        <authorList>
            <person name="Feng Z."/>
            <person name="Ronholm J."/>
        </authorList>
    </citation>
    <scope>NUCLEOTIDE SEQUENCE [LARGE SCALE GENOMIC DNA]</scope>
    <source>
        <strain evidence="10 11">4-AB0-8</strain>
    </source>
</reference>
<dbReference type="EMBL" id="JBGJLR010000012">
    <property type="protein sequence ID" value="MEZ2740022.1"/>
    <property type="molecule type" value="Genomic_DNA"/>
</dbReference>
<evidence type="ECO:0000256" key="1">
    <source>
        <dbReference type="ARBA" id="ARBA00022722"/>
    </source>
</evidence>
<dbReference type="SUPFAM" id="SSF53098">
    <property type="entry name" value="Ribonuclease H-like"/>
    <property type="match status" value="1"/>
</dbReference>
<dbReference type="PANTHER" id="PTHR13620:SF109">
    <property type="entry name" value="3'-5' EXONUCLEASE"/>
    <property type="match status" value="1"/>
</dbReference>
<keyword evidence="2" id="KW-0479">Metal-binding</keyword>
<protein>
    <recommendedName>
        <fullName evidence="6">3'-5' exonuclease</fullName>
    </recommendedName>
    <alternativeName>
        <fullName evidence="7">Werner Syndrome-like exonuclease</fullName>
    </alternativeName>
</protein>
<accession>A0ABV4IHU6</accession>
<dbReference type="Pfam" id="PF01612">
    <property type="entry name" value="DNA_pol_A_exo1"/>
    <property type="match status" value="1"/>
</dbReference>
<keyword evidence="4 10" id="KW-0269">Exonuclease</keyword>
<organism evidence="10 11">
    <name type="scientific">Comamonas jiangduensis</name>
    <dbReference type="NCBI Taxonomy" id="1194168"/>
    <lineage>
        <taxon>Bacteria</taxon>
        <taxon>Pseudomonadati</taxon>
        <taxon>Pseudomonadota</taxon>
        <taxon>Betaproteobacteria</taxon>
        <taxon>Burkholderiales</taxon>
        <taxon>Comamonadaceae</taxon>
        <taxon>Comamonas</taxon>
    </lineage>
</organism>
<dbReference type="Gene3D" id="3.30.420.10">
    <property type="entry name" value="Ribonuclease H-like superfamily/Ribonuclease H"/>
    <property type="match status" value="1"/>
</dbReference>
<evidence type="ECO:0000256" key="5">
    <source>
        <dbReference type="ARBA" id="ARBA00022842"/>
    </source>
</evidence>
<dbReference type="CDD" id="cd06141">
    <property type="entry name" value="WRN_exo"/>
    <property type="match status" value="1"/>
</dbReference>
<evidence type="ECO:0000256" key="8">
    <source>
        <dbReference type="SAM" id="MobiDB-lite"/>
    </source>
</evidence>
<dbReference type="GO" id="GO:0004527">
    <property type="term" value="F:exonuclease activity"/>
    <property type="evidence" value="ECO:0007669"/>
    <property type="project" value="UniProtKB-KW"/>
</dbReference>